<dbReference type="Pfam" id="PF00201">
    <property type="entry name" value="UDPGT"/>
    <property type="match status" value="1"/>
</dbReference>
<evidence type="ECO:0000256" key="2">
    <source>
        <dbReference type="ARBA" id="ARBA00022676"/>
    </source>
</evidence>
<evidence type="ECO:0000313" key="4">
    <source>
        <dbReference type="EMBL" id="KAH6829658.1"/>
    </source>
</evidence>
<dbReference type="InterPro" id="IPR050481">
    <property type="entry name" value="UDP-glycosyltransf_plant"/>
</dbReference>
<sequence>MEEQGKILHIVMFPWLAIGHLRPFFQLSKYLAERGHQISFISSPRNLQRSVKVPQHLSHLINLVSISLPAVDHLPAGAESSMDVPHVKQQLLKVALDLLEPRVRSFLENARPKPDWIVYDYASHWLPPLARQLTISTAYFSLFTAAFMAFLGSPSAMMSEKHGRSTAEDFTVVPEWIPPPSNMAFRLHEMSRNMEKDAGDGNEYDSGTNDTFRFALSIEGSDIVIFRSCDEFEPEWFEIVHHLYQRPVFPVGVLPSGDEHDDEFDSNAEWLRIKEFLDLQKESSLVYVALGTEVVLTKKEAHELALGLEQCGLPFFWVLNRSYEMLPEGFCERVRDRGVVYSKWAPQIKILSHASVGGFLTHCGWNSATEALGLGRVLILFPVMNDQGLNARLLQEKKVGVEIPRNEIDGSFTSESVAETVRLAVVGEEGRYVRENARKMKELFGRESRRSNSYVDTLLHHMMNMNQSS</sequence>
<organism evidence="4 5">
    <name type="scientific">Perilla frutescens var. hirtella</name>
    <name type="common">Perilla citriodora</name>
    <name type="synonym">Perilla setoyensis</name>
    <dbReference type="NCBI Taxonomy" id="608512"/>
    <lineage>
        <taxon>Eukaryota</taxon>
        <taxon>Viridiplantae</taxon>
        <taxon>Streptophyta</taxon>
        <taxon>Embryophyta</taxon>
        <taxon>Tracheophyta</taxon>
        <taxon>Spermatophyta</taxon>
        <taxon>Magnoliopsida</taxon>
        <taxon>eudicotyledons</taxon>
        <taxon>Gunneridae</taxon>
        <taxon>Pentapetalae</taxon>
        <taxon>asterids</taxon>
        <taxon>lamiids</taxon>
        <taxon>Lamiales</taxon>
        <taxon>Lamiaceae</taxon>
        <taxon>Nepetoideae</taxon>
        <taxon>Elsholtzieae</taxon>
        <taxon>Perilla</taxon>
    </lineage>
</organism>
<dbReference type="Proteomes" id="UP001190926">
    <property type="component" value="Unassembled WGS sequence"/>
</dbReference>
<reference evidence="4 5" key="1">
    <citation type="journal article" date="2021" name="Nat. Commun.">
        <title>Incipient diploidization of the medicinal plant Perilla within 10,000 years.</title>
        <authorList>
            <person name="Zhang Y."/>
            <person name="Shen Q."/>
            <person name="Leng L."/>
            <person name="Zhang D."/>
            <person name="Chen S."/>
            <person name="Shi Y."/>
            <person name="Ning Z."/>
            <person name="Chen S."/>
        </authorList>
    </citation>
    <scope>NUCLEOTIDE SEQUENCE [LARGE SCALE GENOMIC DNA]</scope>
    <source>
        <strain evidence="5">cv. PC099</strain>
    </source>
</reference>
<dbReference type="PANTHER" id="PTHR48049:SF138">
    <property type="entry name" value="UDP-GLYCOSYLTRANSFERASE 91C1"/>
    <property type="match status" value="1"/>
</dbReference>
<comment type="caution">
    <text evidence="4">The sequence shown here is derived from an EMBL/GenBank/DDBJ whole genome shotgun (WGS) entry which is preliminary data.</text>
</comment>
<protein>
    <submittedName>
        <fullName evidence="4">UDP-Glycosyltransferase superfamily protein</fullName>
    </submittedName>
</protein>
<dbReference type="GO" id="GO:0035251">
    <property type="term" value="F:UDP-glucosyltransferase activity"/>
    <property type="evidence" value="ECO:0007669"/>
    <property type="project" value="InterPro"/>
</dbReference>
<dbReference type="SUPFAM" id="SSF53756">
    <property type="entry name" value="UDP-Glycosyltransferase/glycogen phosphorylase"/>
    <property type="match status" value="1"/>
</dbReference>
<dbReference type="Gene3D" id="3.40.50.2000">
    <property type="entry name" value="Glycogen Phosphorylase B"/>
    <property type="match status" value="2"/>
</dbReference>
<keyword evidence="3" id="KW-0808">Transferase</keyword>
<dbReference type="CDD" id="cd03784">
    <property type="entry name" value="GT1_Gtf-like"/>
    <property type="match status" value="1"/>
</dbReference>
<comment type="similarity">
    <text evidence="1">Belongs to the UDP-glycosyltransferase family.</text>
</comment>
<dbReference type="EMBL" id="SDAM02000106">
    <property type="protein sequence ID" value="KAH6829658.1"/>
    <property type="molecule type" value="Genomic_DNA"/>
</dbReference>
<evidence type="ECO:0000256" key="1">
    <source>
        <dbReference type="ARBA" id="ARBA00009995"/>
    </source>
</evidence>
<accession>A0AAD4P7E4</accession>
<name>A0AAD4P7E4_PERFH</name>
<dbReference type="AlphaFoldDB" id="A0AAD4P7E4"/>
<keyword evidence="5" id="KW-1185">Reference proteome</keyword>
<dbReference type="FunFam" id="3.40.50.2000:FF:000037">
    <property type="entry name" value="Glycosyltransferase"/>
    <property type="match status" value="1"/>
</dbReference>
<dbReference type="FunFam" id="3.40.50.2000:FF:000088">
    <property type="entry name" value="Glycosyltransferase"/>
    <property type="match status" value="1"/>
</dbReference>
<proteinExistence type="inferred from homology"/>
<gene>
    <name evidence="4" type="ORF">C2S53_011437</name>
</gene>
<keyword evidence="2" id="KW-0328">Glycosyltransferase</keyword>
<evidence type="ECO:0000313" key="5">
    <source>
        <dbReference type="Proteomes" id="UP001190926"/>
    </source>
</evidence>
<dbReference type="InterPro" id="IPR002213">
    <property type="entry name" value="UDP_glucos_trans"/>
</dbReference>
<evidence type="ECO:0000256" key="3">
    <source>
        <dbReference type="ARBA" id="ARBA00022679"/>
    </source>
</evidence>
<dbReference type="PANTHER" id="PTHR48049">
    <property type="entry name" value="GLYCOSYLTRANSFERASE"/>
    <property type="match status" value="1"/>
</dbReference>